<dbReference type="AlphaFoldDB" id="A0AAE1FVA1"/>
<evidence type="ECO:0000256" key="3">
    <source>
        <dbReference type="ARBA" id="ARBA00023098"/>
    </source>
</evidence>
<organism evidence="7 8">
    <name type="scientific">Petrolisthes cinctipes</name>
    <name type="common">Flat porcelain crab</name>
    <dbReference type="NCBI Taxonomy" id="88211"/>
    <lineage>
        <taxon>Eukaryota</taxon>
        <taxon>Metazoa</taxon>
        <taxon>Ecdysozoa</taxon>
        <taxon>Arthropoda</taxon>
        <taxon>Crustacea</taxon>
        <taxon>Multicrustacea</taxon>
        <taxon>Malacostraca</taxon>
        <taxon>Eumalacostraca</taxon>
        <taxon>Eucarida</taxon>
        <taxon>Decapoda</taxon>
        <taxon>Pleocyemata</taxon>
        <taxon>Anomura</taxon>
        <taxon>Galatheoidea</taxon>
        <taxon>Porcellanidae</taxon>
        <taxon>Petrolisthes</taxon>
    </lineage>
</organism>
<dbReference type="SUPFAM" id="SSF56801">
    <property type="entry name" value="Acetyl-CoA synthetase-like"/>
    <property type="match status" value="1"/>
</dbReference>
<accession>A0AAE1FVA1</accession>
<gene>
    <name evidence="7" type="ORF">Pcinc_015289</name>
</gene>
<reference evidence="7" key="1">
    <citation type="submission" date="2023-10" db="EMBL/GenBank/DDBJ databases">
        <title>Genome assemblies of two species of porcelain crab, Petrolisthes cinctipes and Petrolisthes manimaculis (Anomura: Porcellanidae).</title>
        <authorList>
            <person name="Angst P."/>
        </authorList>
    </citation>
    <scope>NUCLEOTIDE SEQUENCE</scope>
    <source>
        <strain evidence="7">PB745_01</strain>
        <tissue evidence="7">Gill</tissue>
    </source>
</reference>
<evidence type="ECO:0000256" key="5">
    <source>
        <dbReference type="SAM" id="MobiDB-lite"/>
    </source>
</evidence>
<proteinExistence type="predicted"/>
<protein>
    <recommendedName>
        <fullName evidence="4">long-chain-fatty-acid--CoA ligase</fullName>
        <ecNumber evidence="4">6.2.1.3</ecNumber>
    </recommendedName>
</protein>
<dbReference type="InterPro" id="IPR020845">
    <property type="entry name" value="AMP-binding_CS"/>
</dbReference>
<dbReference type="Gene3D" id="3.40.50.12780">
    <property type="entry name" value="N-terminal domain of ligase-like"/>
    <property type="match status" value="2"/>
</dbReference>
<dbReference type="GO" id="GO:0004467">
    <property type="term" value="F:long-chain fatty acid-CoA ligase activity"/>
    <property type="evidence" value="ECO:0007669"/>
    <property type="project" value="UniProtKB-EC"/>
</dbReference>
<sequence>MWEVFGAIGAFDGLDQRHYYEDPFAVPGASRSQVTGNVDLGQVITQQSQTTFFLQATTTTTSSNSLTHSWIGTVVVGSNNTHTHTHTYNNNKNKMDPMDGDTDTTTTQEPSDGPDQVLPADRLKTWEADGCVKLELSADGPCSEKPVSVHTMMREKAQAYPDHPALAVKREGAWQYWTYKQYFDDSRKVAKAYIRLGLERYHGVCIMGFNSPEWVIASNGAVFAGGFSVGVYTTNSPEACRYQANDCRAQIVVVENKEALDKFLAVKRFLPDIKAIIQWSGIPGAPGVLSWPELLAVGAAEKDTQLQHRLSLAAVNQCCTLIYTSGTTGPPKGVMCSQDHLTWVAKMFEKMVTLQPCTDCVVSYLPLSHLAAHMLDIYVAANSAATVYFAQPDALKGTLLQTLLEVQPTSFLAVPRVWEKMYEKMQEAGAKVGGIKRSVASWAKHHCLNYYKALQEGRPLSTYETVAYPLAKKLIINRVKDAIGLGRCKHMVSGTAPISKDVLEYFLSLDLPIMEGYGLSESMSIASLCFIAPFMFREKSVGKVLEYTTVRLKEVEGRKPEEGELCFKGRNIFMGYLGMPDKTNETIDDEGWMYTGDIGSFDRDGFLYITGRIKELVITAGGENIPPVLIENVVKKEVPILSNAVLIGDKRKYLSMLLTLKAETDIDTGEPLDLLTPPVLQVMKDIGLEGIQTTREAVEEVQTNPQGALASLIQGGISRYNEDHSFSNAQKVQRWTLLPLDFSLPTGELNNTLKLKRNVVMEKYKREIDAMYDTSDSIGAKSKL</sequence>
<dbReference type="PANTHER" id="PTHR43272">
    <property type="entry name" value="LONG-CHAIN-FATTY-ACID--COA LIGASE"/>
    <property type="match status" value="1"/>
</dbReference>
<dbReference type="Pfam" id="PF23562">
    <property type="entry name" value="AMP-binding_C_3"/>
    <property type="match status" value="1"/>
</dbReference>
<keyword evidence="2" id="KW-0276">Fatty acid metabolism</keyword>
<keyword evidence="1" id="KW-0436">Ligase</keyword>
<dbReference type="Pfam" id="PF00501">
    <property type="entry name" value="AMP-binding"/>
    <property type="match status" value="1"/>
</dbReference>
<evidence type="ECO:0000313" key="8">
    <source>
        <dbReference type="Proteomes" id="UP001286313"/>
    </source>
</evidence>
<dbReference type="EMBL" id="JAWQEG010001347">
    <property type="protein sequence ID" value="KAK3880201.1"/>
    <property type="molecule type" value="Genomic_DNA"/>
</dbReference>
<evidence type="ECO:0000313" key="7">
    <source>
        <dbReference type="EMBL" id="KAK3880201.1"/>
    </source>
</evidence>
<dbReference type="GO" id="GO:0005783">
    <property type="term" value="C:endoplasmic reticulum"/>
    <property type="evidence" value="ECO:0007669"/>
    <property type="project" value="TreeGrafter"/>
</dbReference>
<comment type="caution">
    <text evidence="7">The sequence shown here is derived from an EMBL/GenBank/DDBJ whole genome shotgun (WGS) entry which is preliminary data.</text>
</comment>
<evidence type="ECO:0000256" key="2">
    <source>
        <dbReference type="ARBA" id="ARBA00022832"/>
    </source>
</evidence>
<keyword evidence="8" id="KW-1185">Reference proteome</keyword>
<dbReference type="EC" id="6.2.1.3" evidence="4"/>
<feature type="region of interest" description="Disordered" evidence="5">
    <location>
        <begin position="82"/>
        <end position="116"/>
    </location>
</feature>
<dbReference type="InterPro" id="IPR042099">
    <property type="entry name" value="ANL_N_sf"/>
</dbReference>
<dbReference type="PANTHER" id="PTHR43272:SF32">
    <property type="entry name" value="AMP-DEPENDENT SYNTHETASE_LIGASE DOMAIN-CONTAINING PROTEIN"/>
    <property type="match status" value="1"/>
</dbReference>
<dbReference type="PROSITE" id="PS00455">
    <property type="entry name" value="AMP_BINDING"/>
    <property type="match status" value="1"/>
</dbReference>
<dbReference type="GO" id="GO:0016020">
    <property type="term" value="C:membrane"/>
    <property type="evidence" value="ECO:0007669"/>
    <property type="project" value="TreeGrafter"/>
</dbReference>
<name>A0AAE1FVA1_PETCI</name>
<feature type="domain" description="AMP-dependent synthetase/ligase" evidence="6">
    <location>
        <begin position="154"/>
        <end position="577"/>
    </location>
</feature>
<dbReference type="Proteomes" id="UP001286313">
    <property type="component" value="Unassembled WGS sequence"/>
</dbReference>
<keyword evidence="3" id="KW-0443">Lipid metabolism</keyword>
<feature type="compositionally biased region" description="Low complexity" evidence="5">
    <location>
        <begin position="82"/>
        <end position="92"/>
    </location>
</feature>
<evidence type="ECO:0000256" key="4">
    <source>
        <dbReference type="ARBA" id="ARBA00026121"/>
    </source>
</evidence>
<dbReference type="InterPro" id="IPR000873">
    <property type="entry name" value="AMP-dep_synth/lig_dom"/>
</dbReference>
<evidence type="ECO:0000256" key="1">
    <source>
        <dbReference type="ARBA" id="ARBA00022598"/>
    </source>
</evidence>
<evidence type="ECO:0000259" key="6">
    <source>
        <dbReference type="Pfam" id="PF00501"/>
    </source>
</evidence>